<dbReference type="EMBL" id="JYDS01000077">
    <property type="protein sequence ID" value="KRZ26988.1"/>
    <property type="molecule type" value="Genomic_DNA"/>
</dbReference>
<organism evidence="1 2">
    <name type="scientific">Trichinella pseudospiralis</name>
    <name type="common">Parasitic roundworm</name>
    <dbReference type="NCBI Taxonomy" id="6337"/>
    <lineage>
        <taxon>Eukaryota</taxon>
        <taxon>Metazoa</taxon>
        <taxon>Ecdysozoa</taxon>
        <taxon>Nematoda</taxon>
        <taxon>Enoplea</taxon>
        <taxon>Dorylaimia</taxon>
        <taxon>Trichinellida</taxon>
        <taxon>Trichinellidae</taxon>
        <taxon>Trichinella</taxon>
    </lineage>
</organism>
<proteinExistence type="predicted"/>
<dbReference type="Proteomes" id="UP000054805">
    <property type="component" value="Unassembled WGS sequence"/>
</dbReference>
<name>A0A0V1IWH3_TRIPS</name>
<keyword evidence="2" id="KW-1185">Reference proteome</keyword>
<comment type="caution">
    <text evidence="1">The sequence shown here is derived from an EMBL/GenBank/DDBJ whole genome shotgun (WGS) entry which is preliminary data.</text>
</comment>
<protein>
    <submittedName>
        <fullName evidence="1">Uncharacterized protein</fullName>
    </submittedName>
</protein>
<sequence>MVQMGLTFDLAFLLLLLSALFYWTFMSLSYWGNLDGPTVCVALYRTTINPEDVIKCELVRYLRPHATQPFGATVQICASFISVCFQASFTVTSLALLTSNSCCIKKLSTAFLLDEIHQNSCPVLVSRGMLLKTTSSNEQHILDYRRFLIASGLKNSLIKRSSESLVGYLTCLSLCGTCTKAALRSLVTCDAQYISM</sequence>
<accession>A0A0V1IWH3</accession>
<reference evidence="1 2" key="1">
    <citation type="submission" date="2015-01" db="EMBL/GenBank/DDBJ databases">
        <title>Evolution of Trichinella species and genotypes.</title>
        <authorList>
            <person name="Korhonen P.K."/>
            <person name="Edoardo P."/>
            <person name="Giuseppe L.R."/>
            <person name="Gasser R.B."/>
        </authorList>
    </citation>
    <scope>NUCLEOTIDE SEQUENCE [LARGE SCALE GENOMIC DNA]</scope>
    <source>
        <strain evidence="1">ISS588</strain>
    </source>
</reference>
<gene>
    <name evidence="1" type="ORF">T4B_2559</name>
</gene>
<evidence type="ECO:0000313" key="2">
    <source>
        <dbReference type="Proteomes" id="UP000054805"/>
    </source>
</evidence>
<dbReference type="AlphaFoldDB" id="A0A0V1IWH3"/>
<evidence type="ECO:0000313" key="1">
    <source>
        <dbReference type="EMBL" id="KRZ26988.1"/>
    </source>
</evidence>